<feature type="compositionally biased region" description="Acidic residues" evidence="1">
    <location>
        <begin position="515"/>
        <end position="526"/>
    </location>
</feature>
<dbReference type="EMBL" id="JAPEVG010000448">
    <property type="protein sequence ID" value="KAJ8462657.1"/>
    <property type="molecule type" value="Genomic_DNA"/>
</dbReference>
<feature type="compositionally biased region" description="Basic and acidic residues" evidence="1">
    <location>
        <begin position="546"/>
        <end position="555"/>
    </location>
</feature>
<accession>A0AAD7TKJ3</accession>
<dbReference type="Proteomes" id="UP001215151">
    <property type="component" value="Unassembled WGS sequence"/>
</dbReference>
<feature type="region of interest" description="Disordered" evidence="1">
    <location>
        <begin position="508"/>
        <end position="531"/>
    </location>
</feature>
<evidence type="ECO:0000313" key="3">
    <source>
        <dbReference type="Proteomes" id="UP001215151"/>
    </source>
</evidence>
<evidence type="ECO:0000256" key="1">
    <source>
        <dbReference type="SAM" id="MobiDB-lite"/>
    </source>
</evidence>
<keyword evidence="3" id="KW-1185">Reference proteome</keyword>
<sequence length="1403" mass="155471">MSKSNSGPEGAAAGQKQGLPKPRKPAPRPVKTKLGATTNVDDSTSRTPTPSGDSDDAGNVPNPMELQDENARGFASRGNAQTRRMEREVRELFIGYALVNVLEPGAVELHWGKYNNRAVDPSHVNSLLVDFQGSDGIDTFRNPFPCLVDEAWVEPQSLSKTLEDTSLVKTITWTSAVRLGRVEVLGGRHRTQALAQYAEILKKKLATELNNLSKAETKAKGAASDKVNGLVAVVSRLEDEIRTLGFMVAAFYKRAGFEDTHGEYLSMNETKPALSMTAAERLFSWASKAARKAEETRTTQGPRSPQWSENVIQSLWNHVERKNNHRLIRILSSPFLYPLVQAITPFPSMRDGKTVTIKQFNDLLTPTNAGFGQFWAQVLVTKASEMRFIASSVEGWPALNDDHLDDPDRSYKIDTMKKYLGWLQHRRHEFLVRHQKIDINVDNPGRRVASNRLKSMLADYSELIDEFMATAEVEDIWPSSLLDEVDSIYKDVISERWSLLLAPQHAASELRPEQTAEDQCEDDQDEDPKQRQIRRAREAKRKERLKKQQEQERLANPRTWADAVEAYYARVDVAVRREWTRAKQRATGSANKALSASLQDVETRWEWMKTVWMNDPYGVPLPLPTAGFITDLFAQLSEIRQAVKFTRTVNRSCPTSLHGNTSGPSRAVATARHDRSTVRICRTVQPMADLISAGKGSSCYDHSATLWDYVEDNPLVQYPKNIQADLPTWLLSLLPEMKVLEALLKRSSIMSNNTLWSSPLSAWQRMHPGTLGAGEFLKTFSPVFEGWQGDFVPHIDKLTQYLFSHYELVNKASRGKTKAGAASVSRVDLKYLPFSPQALTDNYFLYIISRSKVDFGISTVSAKRSFSAMGVWAFVTYIAYMRVHGNIFTTPTGALLRDELHRLLGLFAISPFSHNLVAEDLYHDHPPVHGWVNWDHVPLVLAAGLQRFDWIGESLFEDIEDHDDLLSTTLRRNDWHKSLRKLVDTVFAMPAAQYDPLNTEDLSGESTRLSGWVQEPLDRLIQSIALNMQRLEIQAVVGYPTEDRPIVFDRNNLAFAFPAVKEAVVGPIHDVHTSLNDWEDDDPIRFGKYMRAIYNDSGAAGLEDPLSQAPPQLIQDGWLDLPPLSPEDIARLKCEGHDTDAPISERGEAPQQPQQPRQKSPATHVLEEQPPSGSQVPMDVDLTQPSDVVPTQPTPQMDTSLASLGVDISTASAQSSILSDTSSVLAVAGTQTSTSQGEQDVVSPSSQLRPLIIGPPSGLTLSPASRVSDVEGTRTAITNRITRPKSPPSPTSSESDVPPKKKRRTVESSTPTVAIPTRHSARSKNDGKLPGGSALVAAATSQRPSVSAMEYSNRGPPAKNGLKASSGKGKAGPAGYARDNAQAEAVPAPKKARQGQPSMENYA</sequence>
<feature type="region of interest" description="Disordered" evidence="1">
    <location>
        <begin position="1"/>
        <end position="82"/>
    </location>
</feature>
<gene>
    <name evidence="2" type="ORF">ONZ51_g10757</name>
</gene>
<feature type="compositionally biased region" description="Polar residues" evidence="1">
    <location>
        <begin position="35"/>
        <end position="52"/>
    </location>
</feature>
<comment type="caution">
    <text evidence="2">The sequence shown here is derived from an EMBL/GenBank/DDBJ whole genome shotgun (WGS) entry which is preliminary data.</text>
</comment>
<reference evidence="2" key="1">
    <citation type="submission" date="2022-11" db="EMBL/GenBank/DDBJ databases">
        <title>Genome Sequence of Cubamyces cubensis.</title>
        <authorList>
            <person name="Buettner E."/>
        </authorList>
    </citation>
    <scope>NUCLEOTIDE SEQUENCE</scope>
    <source>
        <strain evidence="2">MPL-01</strain>
    </source>
</reference>
<feature type="compositionally biased region" description="Polar residues" evidence="1">
    <location>
        <begin position="1183"/>
        <end position="1199"/>
    </location>
</feature>
<organism evidence="2 3">
    <name type="scientific">Trametes cubensis</name>
    <dbReference type="NCBI Taxonomy" id="1111947"/>
    <lineage>
        <taxon>Eukaryota</taxon>
        <taxon>Fungi</taxon>
        <taxon>Dikarya</taxon>
        <taxon>Basidiomycota</taxon>
        <taxon>Agaricomycotina</taxon>
        <taxon>Agaricomycetes</taxon>
        <taxon>Polyporales</taxon>
        <taxon>Polyporaceae</taxon>
        <taxon>Trametes</taxon>
    </lineage>
</organism>
<feature type="compositionally biased region" description="Low complexity" evidence="1">
    <location>
        <begin position="1358"/>
        <end position="1377"/>
    </location>
</feature>
<protein>
    <submittedName>
        <fullName evidence="2">Uncharacterized protein</fullName>
    </submittedName>
</protein>
<proteinExistence type="predicted"/>
<feature type="region of interest" description="Disordered" evidence="1">
    <location>
        <begin position="537"/>
        <end position="556"/>
    </location>
</feature>
<feature type="compositionally biased region" description="Basic and acidic residues" evidence="1">
    <location>
        <begin position="1138"/>
        <end position="1148"/>
    </location>
</feature>
<feature type="region of interest" description="Disordered" evidence="1">
    <location>
        <begin position="1254"/>
        <end position="1403"/>
    </location>
</feature>
<feature type="region of interest" description="Disordered" evidence="1">
    <location>
        <begin position="1138"/>
        <end position="1199"/>
    </location>
</feature>
<evidence type="ECO:0000313" key="2">
    <source>
        <dbReference type="EMBL" id="KAJ8462657.1"/>
    </source>
</evidence>
<name>A0AAD7TKJ3_9APHY</name>